<gene>
    <name evidence="8" type="ORF">GGP45_002737</name>
</gene>
<sequence length="1010" mass="115693">MASIERTAYPRFRSSLSERELETLYEPTPREREFAEENTRSPQGRLTLLVFLKCYQHLGYLPQAEEVPEQVTRYLADYLDSAAAPELGAWRRQERHRYQKSIRDFLGVESFSEGGHSVAAEAMREAAFTRSDPADLINVAIENLVKERFELPAFSTLDRLAGRVRREVHEEIYARVTGALTEEERGRLDALLEVRPEETITDFTRMKRTPGSPTLTRMREWTERLRWLTGLPLRTSLLKGLPHTKVRQFASEAGALEAGDMKDIRRPGKRHTLLICLIHERTVRARDDLTEMFLKRMRRTHNWAQKKLRERQERQREIEEEMLAAFAEVLEEAAAPEASEVGRSSDTAEDQEETDARFGRRVRRVLAARGGADALWEKYQSVSTYHEGNYRPLLWDIHRWHRAALFRLLEQLGVRPATRDHRLADALLFIQNRRKARRDYVDYEIDLGFLSRRWRAYVEERPGGGEVLLKRRELEVCVMSHVADGLRSGDLYVPGSEKYADYREQLLSWEECTGRLPAYCESMDLPDGAEAFTRQLREHLEAAAERADAAFPVNSELSIDEDGKPHLERMEAERAPDGTGALREAVRENMPERHLLDVLKDTRHWTGYTSRFGPPSGTVPKGPHAEAHHLFTVFGYGCNLGPAQTAQHSRGPGVTLRNLKRINDQHVTTAKLESALEDVIEEYARFELPFLWGSEEVAVADGTHVELVENNLLGERHIRYGGYGGIAYHHISDTYIALFSRFIACGVWEAVYILDGLLENESALQPDTVHADTHGQSEPVFGLAHLLGIQLMPRMRNWNEVTFYRPSSEASYEHIDALFSRVADWDLIEARWKDLMQVALSVQAGTVLPSMLLRKLGTQSRQNQLYRAFRELGRVVRTIFLLEYISTAELRRSIHAATTKIESYNAFSDWLSFGGDVIRSGDPIEQEKRVKYRDLVANAVMLRNVADLTDVLADLKADGHDFAREQVARLSPYMTTHLKRFGQYVLDMDSQPPPLEPKSLDLVDEASPLR</sequence>
<keyword evidence="4" id="KW-0233">DNA recombination</keyword>
<accession>A0A9X2PLB2</accession>
<evidence type="ECO:0000313" key="8">
    <source>
        <dbReference type="EMBL" id="MCS4122377.1"/>
    </source>
</evidence>
<evidence type="ECO:0000256" key="3">
    <source>
        <dbReference type="ARBA" id="ARBA00023125"/>
    </source>
</evidence>
<dbReference type="EMBL" id="JANUBL010000005">
    <property type="protein sequence ID" value="MCS4122377.1"/>
    <property type="molecule type" value="Genomic_DNA"/>
</dbReference>
<name>A0A9X2PLB2_9BACT</name>
<dbReference type="InterPro" id="IPR047653">
    <property type="entry name" value="Tn3-like_transpos"/>
</dbReference>
<evidence type="ECO:0000256" key="4">
    <source>
        <dbReference type="ARBA" id="ARBA00023172"/>
    </source>
</evidence>
<organism evidence="8 9">
    <name type="scientific">Salinibacter ruber</name>
    <dbReference type="NCBI Taxonomy" id="146919"/>
    <lineage>
        <taxon>Bacteria</taxon>
        <taxon>Pseudomonadati</taxon>
        <taxon>Rhodothermota</taxon>
        <taxon>Rhodothermia</taxon>
        <taxon>Rhodothermales</taxon>
        <taxon>Salinibacteraceae</taxon>
        <taxon>Salinibacter</taxon>
    </lineage>
</organism>
<keyword evidence="2" id="KW-0815">Transposition</keyword>
<comment type="caution">
    <text evidence="8">The sequence shown here is derived from an EMBL/GenBank/DDBJ whole genome shotgun (WGS) entry which is preliminary data.</text>
</comment>
<reference evidence="8" key="1">
    <citation type="submission" date="2022-08" db="EMBL/GenBank/DDBJ databases">
        <title>Genomic Encyclopedia of Type Strains, Phase V (KMG-V): Genome sequencing to study the core and pangenomes of soil and plant-associated prokaryotes.</title>
        <authorList>
            <person name="Whitman W."/>
        </authorList>
    </citation>
    <scope>NUCLEOTIDE SEQUENCE</scope>
    <source>
        <strain evidence="8">SP3026</strain>
    </source>
</reference>
<evidence type="ECO:0000313" key="9">
    <source>
        <dbReference type="Proteomes" id="UP001155144"/>
    </source>
</evidence>
<feature type="domain" description="DUF4158" evidence="7">
    <location>
        <begin position="3"/>
        <end position="163"/>
    </location>
</feature>
<dbReference type="Pfam" id="PF13700">
    <property type="entry name" value="DUF4158"/>
    <property type="match status" value="1"/>
</dbReference>
<feature type="domain" description="Tn3 transposase DDE" evidence="6">
    <location>
        <begin position="597"/>
        <end position="984"/>
    </location>
</feature>
<evidence type="ECO:0000259" key="6">
    <source>
        <dbReference type="Pfam" id="PF01526"/>
    </source>
</evidence>
<dbReference type="Proteomes" id="UP001155144">
    <property type="component" value="Unassembled WGS sequence"/>
</dbReference>
<evidence type="ECO:0000256" key="5">
    <source>
        <dbReference type="SAM" id="MobiDB-lite"/>
    </source>
</evidence>
<comment type="similarity">
    <text evidence="1">Belongs to the transposase 7 family.</text>
</comment>
<dbReference type="RefSeq" id="WP_259040316.1">
    <property type="nucleotide sequence ID" value="NZ_JANUAB010000005.1"/>
</dbReference>
<proteinExistence type="inferred from homology"/>
<feature type="region of interest" description="Disordered" evidence="5">
    <location>
        <begin position="334"/>
        <end position="356"/>
    </location>
</feature>
<dbReference type="GO" id="GO:0003677">
    <property type="term" value="F:DNA binding"/>
    <property type="evidence" value="ECO:0007669"/>
    <property type="project" value="UniProtKB-KW"/>
</dbReference>
<dbReference type="NCBIfam" id="NF033527">
    <property type="entry name" value="transpos_Tn3"/>
    <property type="match status" value="1"/>
</dbReference>
<protein>
    <submittedName>
        <fullName evidence="8">TnpA family transposase</fullName>
    </submittedName>
</protein>
<dbReference type="AlphaFoldDB" id="A0A9X2PLB2"/>
<dbReference type="GO" id="GO:0004803">
    <property type="term" value="F:transposase activity"/>
    <property type="evidence" value="ECO:0007669"/>
    <property type="project" value="InterPro"/>
</dbReference>
<dbReference type="InterPro" id="IPR002513">
    <property type="entry name" value="Tn3_Tnp_DDE_dom"/>
</dbReference>
<dbReference type="GO" id="GO:0006313">
    <property type="term" value="P:DNA transposition"/>
    <property type="evidence" value="ECO:0007669"/>
    <property type="project" value="InterPro"/>
</dbReference>
<evidence type="ECO:0000259" key="7">
    <source>
        <dbReference type="Pfam" id="PF13700"/>
    </source>
</evidence>
<evidence type="ECO:0000256" key="1">
    <source>
        <dbReference type="ARBA" id="ARBA00009402"/>
    </source>
</evidence>
<dbReference type="Pfam" id="PF01526">
    <property type="entry name" value="DDE_Tnp_Tn3"/>
    <property type="match status" value="1"/>
</dbReference>
<evidence type="ECO:0000256" key="2">
    <source>
        <dbReference type="ARBA" id="ARBA00022578"/>
    </source>
</evidence>
<dbReference type="InterPro" id="IPR025296">
    <property type="entry name" value="DUF4158"/>
</dbReference>
<keyword evidence="3" id="KW-0238">DNA-binding</keyword>